<keyword evidence="6" id="KW-1185">Reference proteome</keyword>
<dbReference type="InterPro" id="IPR012677">
    <property type="entry name" value="Nucleotide-bd_a/b_plait_sf"/>
</dbReference>
<feature type="region of interest" description="Disordered" evidence="3">
    <location>
        <begin position="14"/>
        <end position="47"/>
    </location>
</feature>
<organism evidence="5 6">
    <name type="scientific">Aphis craccivora</name>
    <name type="common">Cowpea aphid</name>
    <dbReference type="NCBI Taxonomy" id="307492"/>
    <lineage>
        <taxon>Eukaryota</taxon>
        <taxon>Metazoa</taxon>
        <taxon>Ecdysozoa</taxon>
        <taxon>Arthropoda</taxon>
        <taxon>Hexapoda</taxon>
        <taxon>Insecta</taxon>
        <taxon>Pterygota</taxon>
        <taxon>Neoptera</taxon>
        <taxon>Paraneoptera</taxon>
        <taxon>Hemiptera</taxon>
        <taxon>Sternorrhyncha</taxon>
        <taxon>Aphidomorpha</taxon>
        <taxon>Aphidoidea</taxon>
        <taxon>Aphididae</taxon>
        <taxon>Aphidini</taxon>
        <taxon>Aphis</taxon>
        <taxon>Aphis</taxon>
    </lineage>
</organism>
<feature type="compositionally biased region" description="Low complexity" evidence="3">
    <location>
        <begin position="96"/>
        <end position="113"/>
    </location>
</feature>
<dbReference type="Gene3D" id="3.30.70.330">
    <property type="match status" value="1"/>
</dbReference>
<dbReference type="Proteomes" id="UP000478052">
    <property type="component" value="Unassembled WGS sequence"/>
</dbReference>
<evidence type="ECO:0000256" key="1">
    <source>
        <dbReference type="ARBA" id="ARBA00022884"/>
    </source>
</evidence>
<feature type="domain" description="RRM" evidence="4">
    <location>
        <begin position="123"/>
        <end position="234"/>
    </location>
</feature>
<dbReference type="PANTHER" id="PTHR21245">
    <property type="entry name" value="HETEROGENEOUS NUCLEAR RIBONUCLEOPROTEIN"/>
    <property type="match status" value="1"/>
</dbReference>
<dbReference type="SUPFAM" id="SSF54928">
    <property type="entry name" value="RNA-binding domain, RBD"/>
    <property type="match status" value="1"/>
</dbReference>
<feature type="region of interest" description="Disordered" evidence="3">
    <location>
        <begin position="96"/>
        <end position="119"/>
    </location>
</feature>
<feature type="non-terminal residue" evidence="5">
    <location>
        <position position="1"/>
    </location>
</feature>
<dbReference type="Pfam" id="PF00076">
    <property type="entry name" value="RRM_1"/>
    <property type="match status" value="1"/>
</dbReference>
<dbReference type="GO" id="GO:0003723">
    <property type="term" value="F:RNA binding"/>
    <property type="evidence" value="ECO:0007669"/>
    <property type="project" value="UniProtKB-UniRule"/>
</dbReference>
<comment type="caution">
    <text evidence="5">The sequence shown here is derived from an EMBL/GenBank/DDBJ whole genome shotgun (WGS) entry which is preliminary data.</text>
</comment>
<sequence length="330" mass="37946">ILNRNGCVIPGQYQQQISKNQGNNPPSSTNRQEQHMPQYQETQHSQSALKVKNVLQSQQQNRILSLYAMLDNSEVTNLLKASSLQTINTTTITNTPMMITTNKPTTSTTTSTTHGLPNRDGMRRLFMGNLPKAVEAKHRLSRCMVFWCKTIVDWVDPELEPDVQQIAKYGDMLNERTLADVFGRYGKIERVKNLKNYAFVHFERRSDAKNAMDALDGTVGEATGVRIDVSWAKSLSEKHVRERMLRDRERLIRLTIRTNDTTVSAFASNTEIGSTVRYSNYDHFEHDFGRQTFESITYRVRRNVEAVTVQRKPRNYEEFVAHNIETLTIQ</sequence>
<reference evidence="5 6" key="1">
    <citation type="submission" date="2019-08" db="EMBL/GenBank/DDBJ databases">
        <title>Whole genome of Aphis craccivora.</title>
        <authorList>
            <person name="Voronova N.V."/>
            <person name="Shulinski R.S."/>
            <person name="Bandarenka Y.V."/>
            <person name="Zhorov D.G."/>
            <person name="Warner D."/>
        </authorList>
    </citation>
    <scope>NUCLEOTIDE SEQUENCE [LARGE SCALE GENOMIC DNA]</scope>
    <source>
        <strain evidence="5">180601</strain>
        <tissue evidence="5">Whole Body</tissue>
    </source>
</reference>
<evidence type="ECO:0000313" key="6">
    <source>
        <dbReference type="Proteomes" id="UP000478052"/>
    </source>
</evidence>
<dbReference type="InterPro" id="IPR035979">
    <property type="entry name" value="RBD_domain_sf"/>
</dbReference>
<dbReference type="OrthoDB" id="3800936at2759"/>
<proteinExistence type="predicted"/>
<gene>
    <name evidence="5" type="ORF">FWK35_00032498</name>
</gene>
<protein>
    <submittedName>
        <fullName evidence="5">Putative RNA-binding protein 46</fullName>
    </submittedName>
</protein>
<evidence type="ECO:0000313" key="5">
    <source>
        <dbReference type="EMBL" id="KAF0748150.1"/>
    </source>
</evidence>
<evidence type="ECO:0000256" key="2">
    <source>
        <dbReference type="PROSITE-ProRule" id="PRU00176"/>
    </source>
</evidence>
<keyword evidence="1 2" id="KW-0694">RNA-binding</keyword>
<dbReference type="AlphaFoldDB" id="A0A6G0Y2Z8"/>
<evidence type="ECO:0000259" key="4">
    <source>
        <dbReference type="PROSITE" id="PS50102"/>
    </source>
</evidence>
<name>A0A6G0Y2Z8_APHCR</name>
<accession>A0A6G0Y2Z8</accession>
<dbReference type="EMBL" id="VUJU01006590">
    <property type="protein sequence ID" value="KAF0748150.1"/>
    <property type="molecule type" value="Genomic_DNA"/>
</dbReference>
<dbReference type="InterPro" id="IPR000504">
    <property type="entry name" value="RRM_dom"/>
</dbReference>
<evidence type="ECO:0000256" key="3">
    <source>
        <dbReference type="SAM" id="MobiDB-lite"/>
    </source>
</evidence>
<dbReference type="PROSITE" id="PS50102">
    <property type="entry name" value="RRM"/>
    <property type="match status" value="1"/>
</dbReference>